<dbReference type="PRINTS" id="PR00502">
    <property type="entry name" value="NUDIXFAMILY"/>
</dbReference>
<evidence type="ECO:0000259" key="7">
    <source>
        <dbReference type="PROSITE" id="PS51462"/>
    </source>
</evidence>
<evidence type="ECO:0000313" key="8">
    <source>
        <dbReference type="EMBL" id="OGZ60568.1"/>
    </source>
</evidence>
<dbReference type="GO" id="GO:0004081">
    <property type="term" value="F:bis(5'-nucleosyl)-tetraphosphatase (asymmetrical) activity"/>
    <property type="evidence" value="ECO:0007669"/>
    <property type="project" value="TreeGrafter"/>
</dbReference>
<evidence type="ECO:0000256" key="2">
    <source>
        <dbReference type="ARBA" id="ARBA00018911"/>
    </source>
</evidence>
<dbReference type="InterPro" id="IPR015797">
    <property type="entry name" value="NUDIX_hydrolase-like_dom_sf"/>
</dbReference>
<accession>A0A1G2HF77</accession>
<dbReference type="InterPro" id="IPR020084">
    <property type="entry name" value="NUDIX_hydrolase_CS"/>
</dbReference>
<proteinExistence type="inferred from homology"/>
<keyword evidence="4 6" id="KW-0378">Hydrolase</keyword>
<reference evidence="8 9" key="1">
    <citation type="journal article" date="2016" name="Nat. Commun.">
        <title>Thousands of microbial genomes shed light on interconnected biogeochemical processes in an aquifer system.</title>
        <authorList>
            <person name="Anantharaman K."/>
            <person name="Brown C.T."/>
            <person name="Hug L.A."/>
            <person name="Sharon I."/>
            <person name="Castelle C.J."/>
            <person name="Probst A.J."/>
            <person name="Thomas B.C."/>
            <person name="Singh A."/>
            <person name="Wilkins M.J."/>
            <person name="Karaoz U."/>
            <person name="Brodie E.L."/>
            <person name="Williams K.H."/>
            <person name="Hubbard S.S."/>
            <person name="Banfield J.F."/>
        </authorList>
    </citation>
    <scope>NUCLEOTIDE SEQUENCE [LARGE SCALE GENOMIC DNA]</scope>
</reference>
<dbReference type="InterPro" id="IPR000086">
    <property type="entry name" value="NUDIX_hydrolase_dom"/>
</dbReference>
<comment type="caution">
    <text evidence="8">The sequence shown here is derived from an EMBL/GenBank/DDBJ whole genome shotgun (WGS) entry which is preliminary data.</text>
</comment>
<evidence type="ECO:0000256" key="1">
    <source>
        <dbReference type="ARBA" id="ARBA00005582"/>
    </source>
</evidence>
<dbReference type="InterPro" id="IPR020476">
    <property type="entry name" value="Nudix_hydrolase"/>
</dbReference>
<evidence type="ECO:0000313" key="9">
    <source>
        <dbReference type="Proteomes" id="UP000178835"/>
    </source>
</evidence>
<dbReference type="EMBL" id="MHOH01000017">
    <property type="protein sequence ID" value="OGZ60568.1"/>
    <property type="molecule type" value="Genomic_DNA"/>
</dbReference>
<sequence length="144" mass="16776">MKDESFGIIPFTKEGFKYKFLLVQRTADGENGGHWSFPKGHKEEGESDKDAALREFKEETGLQDIIILDDKDFVEQYFFKKGNDMVYKTVKYFLGFMGSPGEIKIQTEEIRDYRWATFNEAMKIITFGEARGVFETAYKYLTSK</sequence>
<dbReference type="PROSITE" id="PS51462">
    <property type="entry name" value="NUDIX"/>
    <property type="match status" value="1"/>
</dbReference>
<dbReference type="PANTHER" id="PTHR21340">
    <property type="entry name" value="DIADENOSINE 5,5-P1,P4-TETRAPHOSPHATE PYROPHOSPHOHYDROLASE MUTT"/>
    <property type="match status" value="1"/>
</dbReference>
<evidence type="ECO:0000256" key="6">
    <source>
        <dbReference type="RuleBase" id="RU003476"/>
    </source>
</evidence>
<keyword evidence="3" id="KW-0547">Nucleotide-binding</keyword>
<dbReference type="GO" id="GO:0006754">
    <property type="term" value="P:ATP biosynthetic process"/>
    <property type="evidence" value="ECO:0007669"/>
    <property type="project" value="TreeGrafter"/>
</dbReference>
<name>A0A1G2HF77_9BACT</name>
<dbReference type="InterPro" id="IPR003565">
    <property type="entry name" value="Tetra_PHTase"/>
</dbReference>
<evidence type="ECO:0000256" key="4">
    <source>
        <dbReference type="ARBA" id="ARBA00022801"/>
    </source>
</evidence>
<evidence type="ECO:0000256" key="3">
    <source>
        <dbReference type="ARBA" id="ARBA00022741"/>
    </source>
</evidence>
<dbReference type="Proteomes" id="UP000178835">
    <property type="component" value="Unassembled WGS sequence"/>
</dbReference>
<dbReference type="PANTHER" id="PTHR21340:SF0">
    <property type="entry name" value="BIS(5'-NUCLEOSYL)-TETRAPHOSPHATASE [ASYMMETRICAL]"/>
    <property type="match status" value="1"/>
</dbReference>
<evidence type="ECO:0000256" key="5">
    <source>
        <dbReference type="ARBA" id="ARBA00032644"/>
    </source>
</evidence>
<dbReference type="Pfam" id="PF00293">
    <property type="entry name" value="NUDIX"/>
    <property type="match status" value="1"/>
</dbReference>
<dbReference type="CDD" id="cd03428">
    <property type="entry name" value="NUDIX_Ap4A_Nudt2"/>
    <property type="match status" value="1"/>
</dbReference>
<feature type="domain" description="Nudix hydrolase" evidence="7">
    <location>
        <begin position="1"/>
        <end position="138"/>
    </location>
</feature>
<gene>
    <name evidence="8" type="ORF">A2919_01660</name>
</gene>
<dbReference type="InterPro" id="IPR051325">
    <property type="entry name" value="Nudix_hydrolase_domain"/>
</dbReference>
<dbReference type="GO" id="GO:0006167">
    <property type="term" value="P:AMP biosynthetic process"/>
    <property type="evidence" value="ECO:0007669"/>
    <property type="project" value="TreeGrafter"/>
</dbReference>
<protein>
    <recommendedName>
        <fullName evidence="2">Bis(5'-nucleosyl)-tetraphosphatase [asymmetrical]</fullName>
    </recommendedName>
    <alternativeName>
        <fullName evidence="5">Diadenosine 5',5'''-P1,P4-tetraphosphate asymmetrical hydrolase</fullName>
    </alternativeName>
</protein>
<dbReference type="Gene3D" id="3.90.79.10">
    <property type="entry name" value="Nucleoside Triphosphate Pyrophosphohydrolase"/>
    <property type="match status" value="1"/>
</dbReference>
<dbReference type="PROSITE" id="PS00893">
    <property type="entry name" value="NUDIX_BOX"/>
    <property type="match status" value="1"/>
</dbReference>
<organism evidence="8 9">
    <name type="scientific">Candidatus Spechtbacteria bacterium RIFCSPLOWO2_01_FULL_43_12</name>
    <dbReference type="NCBI Taxonomy" id="1802162"/>
    <lineage>
        <taxon>Bacteria</taxon>
        <taxon>Candidatus Spechtiibacteriota</taxon>
    </lineage>
</organism>
<dbReference type="SUPFAM" id="SSF55811">
    <property type="entry name" value="Nudix"/>
    <property type="match status" value="1"/>
</dbReference>
<dbReference type="GO" id="GO:0000166">
    <property type="term" value="F:nucleotide binding"/>
    <property type="evidence" value="ECO:0007669"/>
    <property type="project" value="UniProtKB-KW"/>
</dbReference>
<comment type="similarity">
    <text evidence="1 6">Belongs to the Nudix hydrolase family.</text>
</comment>
<dbReference type="AlphaFoldDB" id="A0A1G2HF77"/>